<reference evidence="2 3" key="1">
    <citation type="submission" date="2019-09" db="EMBL/GenBank/DDBJ databases">
        <title>Phylogeny of genus Pseudoclavibacter and closely related genus.</title>
        <authorList>
            <person name="Li Y."/>
        </authorList>
    </citation>
    <scope>NUCLEOTIDE SEQUENCE [LARGE SCALE GENOMIC DNA]</scope>
    <source>
        <strain evidence="2 3">JCM 16921</strain>
    </source>
</reference>
<keyword evidence="2" id="KW-0482">Metalloprotease</keyword>
<evidence type="ECO:0000256" key="1">
    <source>
        <dbReference type="SAM" id="MobiDB-lite"/>
    </source>
</evidence>
<dbReference type="GO" id="GO:0006508">
    <property type="term" value="P:proteolysis"/>
    <property type="evidence" value="ECO:0007669"/>
    <property type="project" value="UniProtKB-KW"/>
</dbReference>
<evidence type="ECO:0000313" key="3">
    <source>
        <dbReference type="Proteomes" id="UP000481339"/>
    </source>
</evidence>
<dbReference type="PANTHER" id="PTHR39420:SF2">
    <property type="entry name" value="HYDROLASE"/>
    <property type="match status" value="1"/>
</dbReference>
<accession>A0A7C8FQZ7</accession>
<keyword evidence="2" id="KW-0645">Protease</keyword>
<evidence type="ECO:0000313" key="2">
    <source>
        <dbReference type="EMBL" id="KAB1631996.1"/>
    </source>
</evidence>
<sequence length="466" mass="50133">MDSPRNPSESHDSEPHDDRPEDEFQRLLRQMLSGDGEGLAKATGLPVDPAAIASILASVQHAATSDEIDWAPARERAVQVARAQEVALTDDDREHARRAFDIARLWLGEATALETAAADRVMSRSEWASSSMPFWQTLCEPVAGSVARALTDALQRNLPVELQPMMTQAAGMMRAMATGVFVVQLGQVVGQLAGETVSADEIGLPVVSGAPALLPQNVHAFSQGLEVPVEEIVIFLAARELAHAALFRHAPWLTSDLTSAITAYARGIEIDATRIETLGRGIDPADAEALRRVIEGGELIPPRTQEQEAALARIETLLALVEGWVDTVTQTAVQRLPHRAAIAETVIRRRALGGPAEHAFGTLVGLEFRPRQLRLAAALWRTVTDELGADERDALWRHPDLLPTADDLADPAAFVARARGDEETDFDRDLARLLDGDLPASPRAEGPDDPDDAGDDATGDAGSPRA</sequence>
<keyword evidence="2" id="KW-0378">Hydrolase</keyword>
<dbReference type="NCBIfam" id="TIGR03624">
    <property type="entry name" value="putative hydrolase"/>
    <property type="match status" value="1"/>
</dbReference>
<protein>
    <submittedName>
        <fullName evidence="2">Zinc-dependent metalloprotease</fullName>
    </submittedName>
</protein>
<dbReference type="InterPro" id="IPR042271">
    <property type="entry name" value="Zinicin_2_N"/>
</dbReference>
<dbReference type="Proteomes" id="UP000481339">
    <property type="component" value="Unassembled WGS sequence"/>
</dbReference>
<dbReference type="EMBL" id="WBKA01000004">
    <property type="protein sequence ID" value="KAB1631996.1"/>
    <property type="molecule type" value="Genomic_DNA"/>
</dbReference>
<name>A0A7C8FQZ7_9MICO</name>
<dbReference type="Pfam" id="PF10103">
    <property type="entry name" value="Zincin_2"/>
    <property type="match status" value="1"/>
</dbReference>
<dbReference type="AlphaFoldDB" id="A0A7C8FQZ7"/>
<feature type="region of interest" description="Disordered" evidence="1">
    <location>
        <begin position="433"/>
        <end position="466"/>
    </location>
</feature>
<proteinExistence type="predicted"/>
<keyword evidence="3" id="KW-1185">Reference proteome</keyword>
<dbReference type="SUPFAM" id="SSF55486">
    <property type="entry name" value="Metalloproteases ('zincins'), catalytic domain"/>
    <property type="match status" value="1"/>
</dbReference>
<dbReference type="GO" id="GO:0008237">
    <property type="term" value="F:metallopeptidase activity"/>
    <property type="evidence" value="ECO:0007669"/>
    <property type="project" value="UniProtKB-KW"/>
</dbReference>
<feature type="region of interest" description="Disordered" evidence="1">
    <location>
        <begin position="1"/>
        <end position="22"/>
    </location>
</feature>
<dbReference type="RefSeq" id="WP_158036465.1">
    <property type="nucleotide sequence ID" value="NZ_BAAAZV010000020.1"/>
</dbReference>
<dbReference type="InterPro" id="IPR018766">
    <property type="entry name" value="Zinicin_2"/>
</dbReference>
<dbReference type="PANTHER" id="PTHR39420">
    <property type="match status" value="1"/>
</dbReference>
<feature type="compositionally biased region" description="Basic and acidic residues" evidence="1">
    <location>
        <begin position="8"/>
        <end position="22"/>
    </location>
</feature>
<gene>
    <name evidence="2" type="ORF">F8O02_06710</name>
</gene>
<feature type="compositionally biased region" description="Acidic residues" evidence="1">
    <location>
        <begin position="447"/>
        <end position="458"/>
    </location>
</feature>
<comment type="caution">
    <text evidence="2">The sequence shown here is derived from an EMBL/GenBank/DDBJ whole genome shotgun (WGS) entry which is preliminary data.</text>
</comment>
<organism evidence="2 3">
    <name type="scientific">Pseudoclavibacter caeni</name>
    <dbReference type="NCBI Taxonomy" id="908846"/>
    <lineage>
        <taxon>Bacteria</taxon>
        <taxon>Bacillati</taxon>
        <taxon>Actinomycetota</taxon>
        <taxon>Actinomycetes</taxon>
        <taxon>Micrococcales</taxon>
        <taxon>Microbacteriaceae</taxon>
        <taxon>Pseudoclavibacter</taxon>
    </lineage>
</organism>
<dbReference type="OrthoDB" id="8478472at2"/>
<dbReference type="Gene3D" id="1.20.150.30">
    <property type="entry name" value="Zincin-like metallopeptidase, N-terminal domain"/>
    <property type="match status" value="1"/>
</dbReference>